<feature type="domain" description="SLH" evidence="3">
    <location>
        <begin position="26"/>
        <end position="89"/>
    </location>
</feature>
<dbReference type="InterPro" id="IPR014044">
    <property type="entry name" value="CAP_dom"/>
</dbReference>
<dbReference type="SUPFAM" id="SSF55797">
    <property type="entry name" value="PR-1-like"/>
    <property type="match status" value="1"/>
</dbReference>
<feature type="domain" description="SLH" evidence="3">
    <location>
        <begin position="146"/>
        <end position="209"/>
    </location>
</feature>
<name>A0A0A3ILR9_9BACI</name>
<dbReference type="Proteomes" id="UP000030437">
    <property type="component" value="Unassembled WGS sequence"/>
</dbReference>
<reference evidence="4 5" key="1">
    <citation type="submission" date="2014-02" db="EMBL/GenBank/DDBJ databases">
        <title>Draft genome sequence of Lysinibacillus odysseyi NBRC 100172.</title>
        <authorList>
            <person name="Zhang F."/>
            <person name="Wang G."/>
            <person name="Zhang L."/>
        </authorList>
    </citation>
    <scope>NUCLEOTIDE SEQUENCE [LARGE SCALE GENOMIC DNA]</scope>
    <source>
        <strain evidence="4 5">NBRC 100172</strain>
    </source>
</reference>
<evidence type="ECO:0000313" key="5">
    <source>
        <dbReference type="Proteomes" id="UP000030437"/>
    </source>
</evidence>
<dbReference type="PANTHER" id="PTHR31157:SF1">
    <property type="entry name" value="SCP DOMAIN-CONTAINING PROTEIN"/>
    <property type="match status" value="1"/>
</dbReference>
<gene>
    <name evidence="4" type="ORF">CD32_13745</name>
</gene>
<evidence type="ECO:0000313" key="4">
    <source>
        <dbReference type="EMBL" id="KGR83763.1"/>
    </source>
</evidence>
<feature type="domain" description="SLH" evidence="3">
    <location>
        <begin position="90"/>
        <end position="145"/>
    </location>
</feature>
<dbReference type="STRING" id="1220589.CD32_13745"/>
<proteinExistence type="predicted"/>
<dbReference type="PROSITE" id="PS51272">
    <property type="entry name" value="SLH"/>
    <property type="match status" value="3"/>
</dbReference>
<evidence type="ECO:0000256" key="1">
    <source>
        <dbReference type="ARBA" id="ARBA00022729"/>
    </source>
</evidence>
<dbReference type="InterPro" id="IPR035940">
    <property type="entry name" value="CAP_sf"/>
</dbReference>
<comment type="caution">
    <text evidence="4">The sequence shown here is derived from an EMBL/GenBank/DDBJ whole genome shotgun (WGS) entry which is preliminary data.</text>
</comment>
<organism evidence="4 5">
    <name type="scientific">Lysinibacillus odysseyi 34hs-1 = NBRC 100172</name>
    <dbReference type="NCBI Taxonomy" id="1220589"/>
    <lineage>
        <taxon>Bacteria</taxon>
        <taxon>Bacillati</taxon>
        <taxon>Bacillota</taxon>
        <taxon>Bacilli</taxon>
        <taxon>Bacillales</taxon>
        <taxon>Bacillaceae</taxon>
        <taxon>Lysinibacillus</taxon>
    </lineage>
</organism>
<dbReference type="Pfam" id="PF00188">
    <property type="entry name" value="CAP"/>
    <property type="match status" value="1"/>
</dbReference>
<dbReference type="eggNOG" id="COG2340">
    <property type="taxonomic scope" value="Bacteria"/>
</dbReference>
<keyword evidence="5" id="KW-1185">Reference proteome</keyword>
<dbReference type="Pfam" id="PF00395">
    <property type="entry name" value="SLH"/>
    <property type="match status" value="3"/>
</dbReference>
<dbReference type="RefSeq" id="WP_036155580.1">
    <property type="nucleotide sequence ID" value="NZ_AVCX01000004.1"/>
</dbReference>
<dbReference type="InterPro" id="IPR001119">
    <property type="entry name" value="SLH_dom"/>
</dbReference>
<dbReference type="AlphaFoldDB" id="A0A0A3ILR9"/>
<accession>A0A0A3ILR9</accession>
<feature type="signal peptide" evidence="2">
    <location>
        <begin position="1"/>
        <end position="25"/>
    </location>
</feature>
<keyword evidence="1 2" id="KW-0732">Signal</keyword>
<feature type="chain" id="PRO_5002014633" description="SLH domain-containing protein" evidence="2">
    <location>
        <begin position="26"/>
        <end position="353"/>
    </location>
</feature>
<dbReference type="PANTHER" id="PTHR31157">
    <property type="entry name" value="SCP DOMAIN-CONTAINING PROTEIN"/>
    <property type="match status" value="1"/>
</dbReference>
<protein>
    <recommendedName>
        <fullName evidence="3">SLH domain-containing protein</fullName>
    </recommendedName>
</protein>
<dbReference type="Gene3D" id="3.40.33.10">
    <property type="entry name" value="CAP"/>
    <property type="match status" value="1"/>
</dbReference>
<evidence type="ECO:0000256" key="2">
    <source>
        <dbReference type="SAM" id="SignalP"/>
    </source>
</evidence>
<dbReference type="CDD" id="cd05379">
    <property type="entry name" value="CAP_bacterial"/>
    <property type="match status" value="1"/>
</dbReference>
<evidence type="ECO:0000259" key="3">
    <source>
        <dbReference type="PROSITE" id="PS51272"/>
    </source>
</evidence>
<sequence length="353" mass="40066">MKKKGISIISFLLICLLVFPPMAGASSVQVTDVKTTDWAAPSINNMLKNNYMHVDQKGRFWPHRAATRAEVAETIVNALQLPLNASLALQATDLPASHPQYKAIRKLVELGVMDNRTSIYPDSQVTRAQMAKMLSLAFHVVVDDKNEAKFSDCGKRHWATNYIESLADAGIVQGKPYQKYDPNGNVTRAQLAAMVSRGLQFKSQMAKLEMAYDFLGKTYISTFKENETWVNETITMVNAERKKKGLPLLVHDPYLDQLAVIKIQDMFEHEYFAHESPYYGHPWDMATIYEYQFSSFGENIARYLSSPHDVMRAWMASAPHKENILKSSYTNIGVAVKKDDNGKYYWIQLFSSK</sequence>
<dbReference type="EMBL" id="JPVP01000057">
    <property type="protein sequence ID" value="KGR83763.1"/>
    <property type="molecule type" value="Genomic_DNA"/>
</dbReference>